<sequence>MRTRRTEQNPRGLSGVMVGGSWLGDVAEPGEHQQQKNEKPRVPQSGAGDGQMRTRRTEQNPRGLSGVMVGGSWLGDVAEPGERQQQKKRKTPRVPQSGAGDGQMRTRRTEQNPRGLSGVMVGGSWLGDVAEPGEHEQQKKNEKRRVFLSPGPVMDK</sequence>
<proteinExistence type="predicted"/>
<evidence type="ECO:0000256" key="1">
    <source>
        <dbReference type="SAM" id="MobiDB-lite"/>
    </source>
</evidence>
<evidence type="ECO:0000313" key="3">
    <source>
        <dbReference type="Proteomes" id="UP001266305"/>
    </source>
</evidence>
<accession>A0ABQ9TBF5</accession>
<dbReference type="Proteomes" id="UP001266305">
    <property type="component" value="Unassembled WGS sequence"/>
</dbReference>
<organism evidence="2 3">
    <name type="scientific">Saguinus oedipus</name>
    <name type="common">Cotton-top tamarin</name>
    <name type="synonym">Oedipomidas oedipus</name>
    <dbReference type="NCBI Taxonomy" id="9490"/>
    <lineage>
        <taxon>Eukaryota</taxon>
        <taxon>Metazoa</taxon>
        <taxon>Chordata</taxon>
        <taxon>Craniata</taxon>
        <taxon>Vertebrata</taxon>
        <taxon>Euteleostomi</taxon>
        <taxon>Mammalia</taxon>
        <taxon>Eutheria</taxon>
        <taxon>Euarchontoglires</taxon>
        <taxon>Primates</taxon>
        <taxon>Haplorrhini</taxon>
        <taxon>Platyrrhini</taxon>
        <taxon>Cebidae</taxon>
        <taxon>Callitrichinae</taxon>
        <taxon>Saguinus</taxon>
    </lineage>
</organism>
<gene>
    <name evidence="2" type="ORF">P7K49_039653</name>
</gene>
<reference evidence="2 3" key="1">
    <citation type="submission" date="2023-05" db="EMBL/GenBank/DDBJ databases">
        <title>B98-5 Cell Line De Novo Hybrid Assembly: An Optical Mapping Approach.</title>
        <authorList>
            <person name="Kananen K."/>
            <person name="Auerbach J.A."/>
            <person name="Kautto E."/>
            <person name="Blachly J.S."/>
        </authorList>
    </citation>
    <scope>NUCLEOTIDE SEQUENCE [LARGE SCALE GENOMIC DNA]</scope>
    <source>
        <strain evidence="2">B95-8</strain>
        <tissue evidence="2">Cell line</tissue>
    </source>
</reference>
<comment type="caution">
    <text evidence="2">The sequence shown here is derived from an EMBL/GenBank/DDBJ whole genome shotgun (WGS) entry which is preliminary data.</text>
</comment>
<feature type="region of interest" description="Disordered" evidence="1">
    <location>
        <begin position="1"/>
        <end position="156"/>
    </location>
</feature>
<dbReference type="EMBL" id="JASSZA010000045">
    <property type="protein sequence ID" value="KAK2082083.1"/>
    <property type="molecule type" value="Genomic_DNA"/>
</dbReference>
<feature type="compositionally biased region" description="Basic and acidic residues" evidence="1">
    <location>
        <begin position="29"/>
        <end position="41"/>
    </location>
</feature>
<name>A0ABQ9TBF5_SAGOE</name>
<protein>
    <submittedName>
        <fullName evidence="2">Uncharacterized protein</fullName>
    </submittedName>
</protein>
<evidence type="ECO:0000313" key="2">
    <source>
        <dbReference type="EMBL" id="KAK2082083.1"/>
    </source>
</evidence>
<keyword evidence="3" id="KW-1185">Reference proteome</keyword>